<evidence type="ECO:0000313" key="1">
    <source>
        <dbReference type="EMBL" id="KXF80653.1"/>
    </source>
</evidence>
<accession>A0A135I5D1</accession>
<protein>
    <submittedName>
        <fullName evidence="1">Uncharacterized protein</fullName>
    </submittedName>
</protein>
<comment type="caution">
    <text evidence="1">The sequence shown here is derived from an EMBL/GenBank/DDBJ whole genome shotgun (WGS) entry which is preliminary data.</text>
</comment>
<evidence type="ECO:0000313" key="2">
    <source>
        <dbReference type="Proteomes" id="UP000070529"/>
    </source>
</evidence>
<reference evidence="1 2" key="1">
    <citation type="submission" date="2015-11" db="EMBL/GenBank/DDBJ databases">
        <title>Genomic Taxonomy of the Vibrionaceae.</title>
        <authorList>
            <person name="Gomez-Gil B."/>
            <person name="Enciso-Ibarra J."/>
        </authorList>
    </citation>
    <scope>NUCLEOTIDE SEQUENCE [LARGE SCALE GENOMIC DNA]</scope>
    <source>
        <strain evidence="1 2">CAIM 912</strain>
    </source>
</reference>
<dbReference type="EMBL" id="LNTY01000050">
    <property type="protein sequence ID" value="KXF80653.1"/>
    <property type="molecule type" value="Genomic_DNA"/>
</dbReference>
<sequence length="106" mass="11454">MKALVPLLAAIAVTGCSSPKDPVDERIDTSIKLCHSDSTKAFSYTGDGLRIMCHNGSSYIIRGDITVDNVVEMDRIYCSSTGIRDFQSSKDGDILLSCNDGSNYVL</sequence>
<dbReference type="PROSITE" id="PS51257">
    <property type="entry name" value="PROKAR_LIPOPROTEIN"/>
    <property type="match status" value="1"/>
</dbReference>
<proteinExistence type="predicted"/>
<dbReference type="RefSeq" id="WP_067419238.1">
    <property type="nucleotide sequence ID" value="NZ_LNTY01000050.1"/>
</dbReference>
<dbReference type="Proteomes" id="UP000070529">
    <property type="component" value="Unassembled WGS sequence"/>
</dbReference>
<dbReference type="AlphaFoldDB" id="A0A135I5D1"/>
<dbReference type="STRING" id="294935.ATN88_08375"/>
<organism evidence="1 2">
    <name type="scientific">Enterovibrio coralii</name>
    <dbReference type="NCBI Taxonomy" id="294935"/>
    <lineage>
        <taxon>Bacteria</taxon>
        <taxon>Pseudomonadati</taxon>
        <taxon>Pseudomonadota</taxon>
        <taxon>Gammaproteobacteria</taxon>
        <taxon>Vibrionales</taxon>
        <taxon>Vibrionaceae</taxon>
        <taxon>Enterovibrio</taxon>
    </lineage>
</organism>
<keyword evidence="2" id="KW-1185">Reference proteome</keyword>
<gene>
    <name evidence="1" type="ORF">ATN88_08375</name>
</gene>
<dbReference type="OrthoDB" id="5917492at2"/>
<name>A0A135I5D1_9GAMM</name>